<proteinExistence type="predicted"/>
<accession>A0ABS8XIS8</accession>
<sequence length="362" mass="39205">MRFFRYAETAPDGNPTGREVVVQGRELAPMGFAALAERTLGRASPLTLTLLGAEVVESSMGDVPKGGTGTWDTTVNTDLTVRHIGLVRGGWLPAGLALEAGSVIMIDRCTLTDLKGRFKQGGCGQTGRDFVDWLNDPDARLNPVLLALEGNQREFPSRADIHAQMEEHIAHLRQLLPKATVIGDAPDVMEAITTFAQEQQAPSERTIQFLLASAPLLRHQVGRDRLPWVLREIACTALRCGLSLTDMVVVCAISAAAVNKGRNSAKHALKFTQPNYTRQDAFNAMADLRGLKSFASLLGLVPNERPMLCTSDKDLALVWVGLNLSQFEFGSGPPAVKAQPVEAFLPRAAGLVFQQLVAEMAR</sequence>
<evidence type="ECO:0000313" key="2">
    <source>
        <dbReference type="Proteomes" id="UP001201463"/>
    </source>
</evidence>
<dbReference type="EMBL" id="JAJTWT010000010">
    <property type="protein sequence ID" value="MCE4539645.1"/>
    <property type="molecule type" value="Genomic_DNA"/>
</dbReference>
<dbReference type="Proteomes" id="UP001201463">
    <property type="component" value="Unassembled WGS sequence"/>
</dbReference>
<name>A0ABS8XIS8_9BURK</name>
<keyword evidence="2" id="KW-1185">Reference proteome</keyword>
<organism evidence="1 2">
    <name type="scientific">Pelomonas caseinilytica</name>
    <dbReference type="NCBI Taxonomy" id="2906763"/>
    <lineage>
        <taxon>Bacteria</taxon>
        <taxon>Pseudomonadati</taxon>
        <taxon>Pseudomonadota</taxon>
        <taxon>Betaproteobacteria</taxon>
        <taxon>Burkholderiales</taxon>
        <taxon>Sphaerotilaceae</taxon>
        <taxon>Roseateles</taxon>
    </lineage>
</organism>
<protein>
    <submittedName>
        <fullName evidence="1">Uncharacterized protein</fullName>
    </submittedName>
</protein>
<reference evidence="1 2" key="1">
    <citation type="submission" date="2021-12" db="EMBL/GenBank/DDBJ databases">
        <title>Genome seq of p7.</title>
        <authorList>
            <person name="Seo T."/>
        </authorList>
    </citation>
    <scope>NUCLEOTIDE SEQUENCE [LARGE SCALE GENOMIC DNA]</scope>
    <source>
        <strain evidence="1 2">P7</strain>
    </source>
</reference>
<gene>
    <name evidence="1" type="ORF">LXT12_20545</name>
</gene>
<dbReference type="RefSeq" id="WP_233394167.1">
    <property type="nucleotide sequence ID" value="NZ_JAJTWT010000010.1"/>
</dbReference>
<comment type="caution">
    <text evidence="1">The sequence shown here is derived from an EMBL/GenBank/DDBJ whole genome shotgun (WGS) entry which is preliminary data.</text>
</comment>
<evidence type="ECO:0000313" key="1">
    <source>
        <dbReference type="EMBL" id="MCE4539645.1"/>
    </source>
</evidence>